<evidence type="ECO:0000313" key="1">
    <source>
        <dbReference type="EMBL" id="KAL1507008.1"/>
    </source>
</evidence>
<accession>A0AB34IV16</accession>
<keyword evidence="2" id="KW-1185">Reference proteome</keyword>
<dbReference type="EMBL" id="JBGBPQ010000018">
    <property type="protein sequence ID" value="KAL1507008.1"/>
    <property type="molecule type" value="Genomic_DNA"/>
</dbReference>
<dbReference type="InterPro" id="IPR029058">
    <property type="entry name" value="AB_hydrolase_fold"/>
</dbReference>
<organism evidence="1 2">
    <name type="scientific">Prymnesium parvum</name>
    <name type="common">Toxic golden alga</name>
    <dbReference type="NCBI Taxonomy" id="97485"/>
    <lineage>
        <taxon>Eukaryota</taxon>
        <taxon>Haptista</taxon>
        <taxon>Haptophyta</taxon>
        <taxon>Prymnesiophyceae</taxon>
        <taxon>Prymnesiales</taxon>
        <taxon>Prymnesiaceae</taxon>
        <taxon>Prymnesium</taxon>
    </lineage>
</organism>
<dbReference type="Proteomes" id="UP001515480">
    <property type="component" value="Unassembled WGS sequence"/>
</dbReference>
<comment type="caution">
    <text evidence="1">The sequence shown here is derived from an EMBL/GenBank/DDBJ whole genome shotgun (WGS) entry which is preliminary data.</text>
</comment>
<protein>
    <recommendedName>
        <fullName evidence="3">Peptidase S9 prolyl oligopeptidase catalytic domain-containing protein</fullName>
    </recommendedName>
</protein>
<gene>
    <name evidence="1" type="ORF">AB1Y20_007870</name>
</gene>
<sequence>MPYSSGEVLTPGKVIAPRKWMVKYNETELQLTLSEKHTDRTFSESILRPFLSAYEKKAGTQLSVEDASYVVVNGLRLTNLLAAVSSIRLPSNELARLEVVLRPAHPPLELSGAGGREGERAWTDAADTLFRVGNATSAAARLESLEDPELRLESRVAGPAIEEARRGVEEAAFTVKVDGAGGAASTRAIVFYPADWRAPPEGLPLLLLGHDAFDHARGGRQLWRAWAAVREQGCVLLCIDHLPHHGVRSPDGSTAERREALWPQPFLGHASATWSDAAGAPRWKGCLMRAIAEWRLAIEIVCAAPAPGSEELRSAGSLTDALAASAAMGRTQRLASCGVGPKLANSNQVVYYGLGMAGVVGLALMASDSVKLWRIRGAVLGQCVTSSWPEYMPGALPPPPREQWEPYLVARAKTIKAPILWIANDADERAPLAEALEIFEHLPSTSKILQILPGGRGAMRVDEMRAQFSWVLQKAMYRD</sequence>
<dbReference type="SUPFAM" id="SSF53474">
    <property type="entry name" value="alpha/beta-Hydrolases"/>
    <property type="match status" value="1"/>
</dbReference>
<dbReference type="AlphaFoldDB" id="A0AB34IV16"/>
<evidence type="ECO:0008006" key="3">
    <source>
        <dbReference type="Google" id="ProtNLM"/>
    </source>
</evidence>
<name>A0AB34IV16_PRYPA</name>
<evidence type="ECO:0000313" key="2">
    <source>
        <dbReference type="Proteomes" id="UP001515480"/>
    </source>
</evidence>
<proteinExistence type="predicted"/>
<reference evidence="1 2" key="1">
    <citation type="journal article" date="2024" name="Science">
        <title>Giant polyketide synthase enzymes in the biosynthesis of giant marine polyether toxins.</title>
        <authorList>
            <person name="Fallon T.R."/>
            <person name="Shende V.V."/>
            <person name="Wierzbicki I.H."/>
            <person name="Pendleton A.L."/>
            <person name="Watervoot N.F."/>
            <person name="Auber R.P."/>
            <person name="Gonzalez D.J."/>
            <person name="Wisecaver J.H."/>
            <person name="Moore B.S."/>
        </authorList>
    </citation>
    <scope>NUCLEOTIDE SEQUENCE [LARGE SCALE GENOMIC DNA]</scope>
    <source>
        <strain evidence="1 2">12B1</strain>
    </source>
</reference>
<dbReference type="Gene3D" id="3.40.50.1820">
    <property type="entry name" value="alpha/beta hydrolase"/>
    <property type="match status" value="1"/>
</dbReference>